<keyword evidence="2 4" id="KW-0808">Transferase</keyword>
<comment type="catalytic activity">
    <reaction evidence="4">
        <text>D-glucose 6-phosphate + UDP-alpha-D-glucose = alpha,alpha-trehalose 6-phosphate + UDP + H(+)</text>
        <dbReference type="Rhea" id="RHEA:18889"/>
        <dbReference type="ChEBI" id="CHEBI:15378"/>
        <dbReference type="ChEBI" id="CHEBI:58223"/>
        <dbReference type="ChEBI" id="CHEBI:58429"/>
        <dbReference type="ChEBI" id="CHEBI:58885"/>
        <dbReference type="ChEBI" id="CHEBI:61548"/>
        <dbReference type="EC" id="2.4.1.15"/>
    </reaction>
</comment>
<evidence type="ECO:0000256" key="2">
    <source>
        <dbReference type="ARBA" id="ARBA00022679"/>
    </source>
</evidence>
<dbReference type="GO" id="GO:0005992">
    <property type="term" value="P:trehalose biosynthetic process"/>
    <property type="evidence" value="ECO:0007669"/>
    <property type="project" value="InterPro"/>
</dbReference>
<comment type="caution">
    <text evidence="5">The sequence shown here is derived from an EMBL/GenBank/DDBJ whole genome shotgun (WGS) entry which is preliminary data.</text>
</comment>
<keyword evidence="1 4" id="KW-0328">Glycosyltransferase</keyword>
<dbReference type="OrthoDB" id="755951at2759"/>
<dbReference type="AlphaFoldDB" id="A0A2P7ZDC9"/>
<evidence type="ECO:0000313" key="6">
    <source>
        <dbReference type="Proteomes" id="UP000243723"/>
    </source>
</evidence>
<comment type="pathway">
    <text evidence="3">Carbohydrate biosynthesis.</text>
</comment>
<dbReference type="Pfam" id="PF00982">
    <property type="entry name" value="Glyco_transf_20"/>
    <property type="match status" value="1"/>
</dbReference>
<dbReference type="FunFam" id="3.40.50.2000:FF:000010">
    <property type="entry name" value="Alpha,alpha-trehalose-phosphate synthase"/>
    <property type="match status" value="1"/>
</dbReference>
<dbReference type="GO" id="GO:0005829">
    <property type="term" value="C:cytosol"/>
    <property type="evidence" value="ECO:0007669"/>
    <property type="project" value="TreeGrafter"/>
</dbReference>
<dbReference type="InterPro" id="IPR001830">
    <property type="entry name" value="Glyco_trans_20"/>
</dbReference>
<dbReference type="EC" id="2.4.1.15" evidence="4"/>
<dbReference type="STRING" id="40998.A0A2P7ZDC9"/>
<reference evidence="5 6" key="1">
    <citation type="submission" date="2017-05" db="EMBL/GenBank/DDBJ databases">
        <title>Draft genome sequence of Elsinoe australis.</title>
        <authorList>
            <person name="Cheng Q."/>
        </authorList>
    </citation>
    <scope>NUCLEOTIDE SEQUENCE [LARGE SCALE GENOMIC DNA]</scope>
    <source>
        <strain evidence="5 6">NL1</strain>
    </source>
</reference>
<dbReference type="InterPro" id="IPR012766">
    <property type="entry name" value="Trehalose_OtsA"/>
</dbReference>
<evidence type="ECO:0000256" key="4">
    <source>
        <dbReference type="RuleBase" id="RU362045"/>
    </source>
</evidence>
<evidence type="ECO:0000256" key="1">
    <source>
        <dbReference type="ARBA" id="ARBA00022676"/>
    </source>
</evidence>
<proteinExistence type="inferred from homology"/>
<dbReference type="GO" id="GO:0034605">
    <property type="term" value="P:cellular response to heat"/>
    <property type="evidence" value="ECO:0007669"/>
    <property type="project" value="TreeGrafter"/>
</dbReference>
<protein>
    <recommendedName>
        <fullName evidence="4">Trehalose-6-phosphate synthase</fullName>
        <ecNumber evidence="4">2.4.1.15</ecNumber>
    </recommendedName>
    <alternativeName>
        <fullName evidence="4">UDP-glucose-glucosephosphate glucosyltransferase</fullName>
    </alternativeName>
</protein>
<comment type="similarity">
    <text evidence="4">Belongs to the glycosyltransferase 20 family.</text>
</comment>
<dbReference type="Proteomes" id="UP000243723">
    <property type="component" value="Unassembled WGS sequence"/>
</dbReference>
<dbReference type="EMBL" id="NHZQ01000236">
    <property type="protein sequence ID" value="PSK46234.1"/>
    <property type="molecule type" value="Genomic_DNA"/>
</dbReference>
<evidence type="ECO:0000313" key="5">
    <source>
        <dbReference type="EMBL" id="PSK46234.1"/>
    </source>
</evidence>
<dbReference type="PANTHER" id="PTHR10788:SF75">
    <property type="entry name" value="SYNTHASE SUBUNIT OF TREHALOSE-6-PHOSPHATE SYNTHASE_PHOSPHATASE COMPLEX (EUROFUNG)"/>
    <property type="match status" value="1"/>
</dbReference>
<dbReference type="CDD" id="cd03788">
    <property type="entry name" value="GT20_TPS"/>
    <property type="match status" value="1"/>
</dbReference>
<organism evidence="5 6">
    <name type="scientific">Elsinoe australis</name>
    <dbReference type="NCBI Taxonomy" id="40998"/>
    <lineage>
        <taxon>Eukaryota</taxon>
        <taxon>Fungi</taxon>
        <taxon>Dikarya</taxon>
        <taxon>Ascomycota</taxon>
        <taxon>Pezizomycotina</taxon>
        <taxon>Dothideomycetes</taxon>
        <taxon>Dothideomycetidae</taxon>
        <taxon>Myriangiales</taxon>
        <taxon>Elsinoaceae</taxon>
        <taxon>Elsinoe</taxon>
    </lineage>
</organism>
<dbReference type="GO" id="GO:0004805">
    <property type="term" value="F:trehalose-phosphatase activity"/>
    <property type="evidence" value="ECO:0007669"/>
    <property type="project" value="TreeGrafter"/>
</dbReference>
<dbReference type="SUPFAM" id="SSF53756">
    <property type="entry name" value="UDP-Glycosyltransferase/glycogen phosphorylase"/>
    <property type="match status" value="1"/>
</dbReference>
<accession>A0A2P7ZDC9</accession>
<dbReference type="GO" id="GO:0003825">
    <property type="term" value="F:alpha,alpha-trehalose-phosphate synthase (UDP-forming) activity"/>
    <property type="evidence" value="ECO:0007669"/>
    <property type="project" value="UniProtKB-EC"/>
</dbReference>
<evidence type="ECO:0000256" key="3">
    <source>
        <dbReference type="ARBA" id="ARBA00024331"/>
    </source>
</evidence>
<dbReference type="FunFam" id="3.40.50.2000:FF:000035">
    <property type="entry name" value="Trehalose-6-phosphate synthase"/>
    <property type="match status" value="1"/>
</dbReference>
<dbReference type="Gene3D" id="3.40.50.2000">
    <property type="entry name" value="Glycogen Phosphorylase B"/>
    <property type="match status" value="2"/>
</dbReference>
<sequence>MGSEPETALVKEGRLVLVSNRLPVTITKDPETGEYTFTKSSGGLVSGLQGLLKTKKFAWYGWAGLEVPEDQIQPLSDRLREEHAAYPVWISNELSDKHYNGFSNEVLWPLFHYHPGESTFDESIWAAYQQVNQLFADRLIQELETGDVVWIHDYHLMLLPAMLRNLADIKKVDVKIGWFLHTPWPSSEVYRVLPCRSQLLEGVLAGDLVGFHTYDYLQHFLSTACHLLSATAAPRSLVVNDRITAVGAFPIGIDPDRFAEHRESKETQDLIKHYRDRFRDSMLIIGCDRLDYIKGVPHKLHAFQYLLESHPELIGKVQLVQIAIPSRADLDEYKILKKSVNELAGAINAQFGKMDFNPVHLKHTTVPSSELTALFSISDVCLVSSTRDGMNLVAYEYVACQAERHGVLVLSEFAGCAQSFASGAVICNPWDIEELADSLHEAVTMPEEEKLRRHENLWNYVHKYTSAWWGETFIDRLKATTQEPVKVEEASMQDLNRKIVTEALEAEDKHIGKKRLTAKAVTFDEKSPKTTARL</sequence>
<keyword evidence="6" id="KW-1185">Reference proteome</keyword>
<name>A0A2P7ZDC9_9PEZI</name>
<dbReference type="GO" id="GO:0005946">
    <property type="term" value="C:alpha,alpha-trehalose-phosphate synthase complex (UDP-forming)"/>
    <property type="evidence" value="ECO:0007669"/>
    <property type="project" value="TreeGrafter"/>
</dbReference>
<dbReference type="NCBIfam" id="TIGR02400">
    <property type="entry name" value="trehalose_OtsA"/>
    <property type="match status" value="1"/>
</dbReference>
<gene>
    <name evidence="5" type="ORF">B9Z65_5202</name>
</gene>
<dbReference type="PANTHER" id="PTHR10788">
    <property type="entry name" value="TREHALOSE-6-PHOSPHATE SYNTHASE"/>
    <property type="match status" value="1"/>
</dbReference>